<dbReference type="Pfam" id="PF08276">
    <property type="entry name" value="PAN_2"/>
    <property type="match status" value="1"/>
</dbReference>
<evidence type="ECO:0000256" key="3">
    <source>
        <dbReference type="ARBA" id="ARBA00022553"/>
    </source>
</evidence>
<dbReference type="PROSITE" id="PS00108">
    <property type="entry name" value="PROTEIN_KINASE_ST"/>
    <property type="match status" value="1"/>
</dbReference>
<sequence>MDFELVDGQRHFHVGHLHCPAADIWAVSGLRCSCDSYQKIIGAEIDDAFIYRRYFTDKECRHLITLSVMADTNNGNAIVKPWTVIVANLPVRIDNNIRVDNCNINLKQHWKRQGYLINNFQPLYDYRGHSDFALVEFLRDMEGLKSAFLFDIAFAKKDRGKVEWEAASEQTDELFAWMVGEEDYNKNDIVGCHLTSNRDLISIANIQMQEARHYRMVLSNLRESLYSRAQNIQRSEFVSRVQFLIQMVDKHEGSKKGYASLRSIQPGINESSKLSSALSLVSHAKDGPNQTSTDSIITAQSLNDGETLVSKGGSFELGFFSPGNSKYRYLGIWYKNIPIRTVVWVANRQNPIKDLSGKLMMNSTGSLVLSSGNNSDVWFTKSSKSAQSPILQLLDSGNLVVRDDVDGKTDVHLWQSFDYPSDTLLPDMKLGWDLRTGLSRRISSWKNSDDPSPGMLSDGVELAEYPQIVMRKGSRKFFRSGSWNGLQFSGAPELKLNPVFEFKFVLNQEEVYYMYQLKNKSVISRLVLNETTSSRERYVWVEADQSWKLYSSIPRDYCDNYALCGANGICSITNSPVCRCLNGFKPKSAQSWNSIDWTLGCIRNETLDCQRKHDFIKFSSLKLPDTPNSWVNTSMNLDECRETCSKNCSCVAYANSDISQRGSGCILWINDLVDVREFPDGGQDLYIRMPASNRADRPPVKIVVVIVATIVGFCGVLLVSYCVCRGKMKSKVEAGGDNINAGPKEDMDLPLFNLATISLATENFSVNMKLGEGGFGPVYKGTLEDGKIIAVKTLSKYSGQGLNEFKNEVKLIAKLQHRNLVKLLGCCIEGEEKILIYEYMPNGSLYSFVFDQTKAKLLDWSKRFNIICGVARGLLYLHQDSRLRIIHRDLKTSNVLLDKELNPKISDFGMARTFVGDESGETTNRIVGTYGYMAPEYASYGLFSVKSDVFSFGILLLEVVSGKKNRGFDHPQNQNLIGYAWRLWTEGRPFELIDSLLEDSGIQPDMLRCIHIALICVQQSPEDRPTMSSVVLMLNGESTLPQPKHPGLLIDLIPGETCPPSSNNEPCSANYSSITSLEAR</sequence>
<keyword evidence="3" id="KW-0597">Phosphoprotein</keyword>
<dbReference type="EMBL" id="JBFOLJ010000015">
    <property type="protein sequence ID" value="KAL2472873.1"/>
    <property type="molecule type" value="Genomic_DNA"/>
</dbReference>
<evidence type="ECO:0000259" key="20">
    <source>
        <dbReference type="PROSITE" id="PS50948"/>
    </source>
</evidence>
<dbReference type="InterPro" id="IPR008271">
    <property type="entry name" value="Ser/Thr_kinase_AS"/>
</dbReference>
<dbReference type="SUPFAM" id="SSF56112">
    <property type="entry name" value="Protein kinase-like (PK-like)"/>
    <property type="match status" value="1"/>
</dbReference>
<dbReference type="InterPro" id="IPR005380">
    <property type="entry name" value="XS_domain"/>
</dbReference>
<evidence type="ECO:0000256" key="10">
    <source>
        <dbReference type="ARBA" id="ARBA00023170"/>
    </source>
</evidence>
<protein>
    <recommendedName>
        <fullName evidence="1">non-specific serine/threonine protein kinase</fullName>
        <ecNumber evidence="1">2.7.11.1</ecNumber>
    </recommendedName>
</protein>
<evidence type="ECO:0000256" key="5">
    <source>
        <dbReference type="ARBA" id="ARBA00022729"/>
    </source>
</evidence>
<keyword evidence="16" id="KW-1133">Transmembrane helix</keyword>
<keyword evidence="10" id="KW-0675">Receptor</keyword>
<comment type="catalytic activity">
    <reaction evidence="13">
        <text>L-seryl-[protein] + ATP = O-phospho-L-seryl-[protein] + ADP + H(+)</text>
        <dbReference type="Rhea" id="RHEA:17989"/>
        <dbReference type="Rhea" id="RHEA-COMP:9863"/>
        <dbReference type="Rhea" id="RHEA-COMP:11604"/>
        <dbReference type="ChEBI" id="CHEBI:15378"/>
        <dbReference type="ChEBI" id="CHEBI:29999"/>
        <dbReference type="ChEBI" id="CHEBI:30616"/>
        <dbReference type="ChEBI" id="CHEBI:83421"/>
        <dbReference type="ChEBI" id="CHEBI:456216"/>
        <dbReference type="EC" id="2.7.11.1"/>
    </reaction>
</comment>
<keyword evidence="6" id="KW-0547">Nucleotide-binding</keyword>
<keyword evidence="16" id="KW-0472">Membrane</keyword>
<evidence type="ECO:0000256" key="12">
    <source>
        <dbReference type="ARBA" id="ARBA00047899"/>
    </source>
</evidence>
<accession>A0ABD1Q9J2</accession>
<keyword evidence="16" id="KW-0812">Transmembrane</keyword>
<comment type="catalytic activity">
    <reaction evidence="12">
        <text>L-threonyl-[protein] + ATP = O-phospho-L-threonyl-[protein] + ADP + H(+)</text>
        <dbReference type="Rhea" id="RHEA:46608"/>
        <dbReference type="Rhea" id="RHEA-COMP:11060"/>
        <dbReference type="Rhea" id="RHEA-COMP:11605"/>
        <dbReference type="ChEBI" id="CHEBI:15378"/>
        <dbReference type="ChEBI" id="CHEBI:30013"/>
        <dbReference type="ChEBI" id="CHEBI:30616"/>
        <dbReference type="ChEBI" id="CHEBI:61977"/>
        <dbReference type="ChEBI" id="CHEBI:456216"/>
        <dbReference type="EC" id="2.7.11.1"/>
    </reaction>
</comment>
<keyword evidence="9" id="KW-1015">Disulfide bond</keyword>
<evidence type="ECO:0000256" key="8">
    <source>
        <dbReference type="ARBA" id="ARBA00022840"/>
    </source>
</evidence>
<feature type="region of interest" description="Disordered" evidence="15">
    <location>
        <begin position="1061"/>
        <end position="1080"/>
    </location>
</feature>
<keyword evidence="14" id="KW-0245">EGF-like domain</keyword>
<organism evidence="21 22">
    <name type="scientific">Forsythia ovata</name>
    <dbReference type="NCBI Taxonomy" id="205694"/>
    <lineage>
        <taxon>Eukaryota</taxon>
        <taxon>Viridiplantae</taxon>
        <taxon>Streptophyta</taxon>
        <taxon>Embryophyta</taxon>
        <taxon>Tracheophyta</taxon>
        <taxon>Spermatophyta</taxon>
        <taxon>Magnoliopsida</taxon>
        <taxon>eudicotyledons</taxon>
        <taxon>Gunneridae</taxon>
        <taxon>Pentapetalae</taxon>
        <taxon>asterids</taxon>
        <taxon>lamiids</taxon>
        <taxon>Lamiales</taxon>
        <taxon>Oleaceae</taxon>
        <taxon>Forsythieae</taxon>
        <taxon>Forsythia</taxon>
    </lineage>
</organism>
<dbReference type="Gene3D" id="2.90.10.10">
    <property type="entry name" value="Bulb-type lectin domain"/>
    <property type="match status" value="1"/>
</dbReference>
<dbReference type="CDD" id="cd01098">
    <property type="entry name" value="PAN_AP_plant"/>
    <property type="match status" value="1"/>
</dbReference>
<reference evidence="22" key="1">
    <citation type="submission" date="2024-07" db="EMBL/GenBank/DDBJ databases">
        <title>Two chromosome-level genome assemblies of Korean endemic species Abeliophyllum distichum and Forsythia ovata (Oleaceae).</title>
        <authorList>
            <person name="Jang H."/>
        </authorList>
    </citation>
    <scope>NUCLEOTIDE SEQUENCE [LARGE SCALE GENOMIC DNA]</scope>
</reference>
<feature type="transmembrane region" description="Helical" evidence="16">
    <location>
        <begin position="702"/>
        <end position="724"/>
    </location>
</feature>
<dbReference type="CDD" id="cd14066">
    <property type="entry name" value="STKc_IRAK"/>
    <property type="match status" value="1"/>
</dbReference>
<dbReference type="FunFam" id="1.10.510.10:FF:000060">
    <property type="entry name" value="G-type lectin S-receptor-like serine/threonine-protein kinase"/>
    <property type="match status" value="1"/>
</dbReference>
<evidence type="ECO:0000256" key="7">
    <source>
        <dbReference type="ARBA" id="ARBA00022777"/>
    </source>
</evidence>
<proteinExistence type="predicted"/>
<dbReference type="PANTHER" id="PTHR32444">
    <property type="entry name" value="BULB-TYPE LECTIN DOMAIN-CONTAINING PROTEIN"/>
    <property type="match status" value="1"/>
</dbReference>
<dbReference type="InterPro" id="IPR003609">
    <property type="entry name" value="Pan_app"/>
</dbReference>
<dbReference type="InterPro" id="IPR011009">
    <property type="entry name" value="Kinase-like_dom_sf"/>
</dbReference>
<dbReference type="EC" id="2.7.11.1" evidence="1"/>
<keyword evidence="11" id="KW-0325">Glycoprotein</keyword>
<dbReference type="FunFam" id="3.30.200.20:FF:000195">
    <property type="entry name" value="G-type lectin S-receptor-like serine/threonine-protein kinase"/>
    <property type="match status" value="1"/>
</dbReference>
<evidence type="ECO:0000256" key="4">
    <source>
        <dbReference type="ARBA" id="ARBA00022679"/>
    </source>
</evidence>
<dbReference type="PROSITE" id="PS50927">
    <property type="entry name" value="BULB_LECTIN"/>
    <property type="match status" value="1"/>
</dbReference>
<gene>
    <name evidence="21" type="ORF">Fot_48609</name>
</gene>
<comment type="caution">
    <text evidence="14">Lacks conserved residue(s) required for the propagation of feature annotation.</text>
</comment>
<evidence type="ECO:0000313" key="22">
    <source>
        <dbReference type="Proteomes" id="UP001604277"/>
    </source>
</evidence>
<dbReference type="Pfam" id="PF01453">
    <property type="entry name" value="B_lectin"/>
    <property type="match status" value="1"/>
</dbReference>
<dbReference type="InterPro" id="IPR000858">
    <property type="entry name" value="S_locus_glycoprot_dom"/>
</dbReference>
<evidence type="ECO:0000256" key="14">
    <source>
        <dbReference type="PROSITE-ProRule" id="PRU00076"/>
    </source>
</evidence>
<evidence type="ECO:0000259" key="19">
    <source>
        <dbReference type="PROSITE" id="PS50927"/>
    </source>
</evidence>
<feature type="domain" description="Protein kinase" evidence="17">
    <location>
        <begin position="764"/>
        <end position="1048"/>
    </location>
</feature>
<keyword evidence="2" id="KW-0723">Serine/threonine-protein kinase</keyword>
<dbReference type="Pfam" id="PF00954">
    <property type="entry name" value="S_locus_glycop"/>
    <property type="match status" value="1"/>
</dbReference>
<dbReference type="Gene3D" id="1.10.510.10">
    <property type="entry name" value="Transferase(Phosphotransferase) domain 1"/>
    <property type="match status" value="1"/>
</dbReference>
<dbReference type="Proteomes" id="UP001604277">
    <property type="component" value="Unassembled WGS sequence"/>
</dbReference>
<dbReference type="GO" id="GO:0004674">
    <property type="term" value="F:protein serine/threonine kinase activity"/>
    <property type="evidence" value="ECO:0007669"/>
    <property type="project" value="UniProtKB-KW"/>
</dbReference>
<dbReference type="SUPFAM" id="SSF51110">
    <property type="entry name" value="alpha-D-mannose-specific plant lectins"/>
    <property type="match status" value="1"/>
</dbReference>
<dbReference type="PROSITE" id="PS50026">
    <property type="entry name" value="EGF_3"/>
    <property type="match status" value="1"/>
</dbReference>
<dbReference type="SMART" id="SM00108">
    <property type="entry name" value="B_lectin"/>
    <property type="match status" value="1"/>
</dbReference>
<dbReference type="Gene3D" id="3.30.70.2890">
    <property type="entry name" value="XS domain"/>
    <property type="match status" value="1"/>
</dbReference>
<evidence type="ECO:0000259" key="17">
    <source>
        <dbReference type="PROSITE" id="PS50011"/>
    </source>
</evidence>
<dbReference type="CDD" id="cd00028">
    <property type="entry name" value="B_lectin"/>
    <property type="match status" value="1"/>
</dbReference>
<dbReference type="InterPro" id="IPR001245">
    <property type="entry name" value="Ser-Thr/Tyr_kinase_cat_dom"/>
</dbReference>
<evidence type="ECO:0000313" key="21">
    <source>
        <dbReference type="EMBL" id="KAL2472873.1"/>
    </source>
</evidence>
<dbReference type="FunFam" id="3.50.4.10:FF:000002">
    <property type="entry name" value="G-type lectin S-receptor-like serine/threonine-protein kinase"/>
    <property type="match status" value="1"/>
</dbReference>
<dbReference type="Gene3D" id="3.30.200.20">
    <property type="entry name" value="Phosphorylase Kinase, domain 1"/>
    <property type="match status" value="1"/>
</dbReference>
<evidence type="ECO:0000256" key="13">
    <source>
        <dbReference type="ARBA" id="ARBA00048679"/>
    </source>
</evidence>
<comment type="caution">
    <text evidence="21">The sequence shown here is derived from an EMBL/GenBank/DDBJ whole genome shotgun (WGS) entry which is preliminary data.</text>
</comment>
<feature type="domain" description="Apple" evidence="20">
    <location>
        <begin position="609"/>
        <end position="690"/>
    </location>
</feature>
<keyword evidence="22" id="KW-1185">Reference proteome</keyword>
<evidence type="ECO:0000256" key="9">
    <source>
        <dbReference type="ARBA" id="ARBA00023157"/>
    </source>
</evidence>
<dbReference type="InterPro" id="IPR000719">
    <property type="entry name" value="Prot_kinase_dom"/>
</dbReference>
<evidence type="ECO:0000256" key="11">
    <source>
        <dbReference type="ARBA" id="ARBA00023180"/>
    </source>
</evidence>
<evidence type="ECO:0000256" key="15">
    <source>
        <dbReference type="SAM" id="MobiDB-lite"/>
    </source>
</evidence>
<dbReference type="PANTHER" id="PTHR32444:SF244">
    <property type="entry name" value="RECEPTOR-LIKE SERINE_THREONINE-PROTEIN KINASE"/>
    <property type="match status" value="1"/>
</dbReference>
<dbReference type="PROSITE" id="PS50011">
    <property type="entry name" value="PROTEIN_KINASE_DOM"/>
    <property type="match status" value="1"/>
</dbReference>
<dbReference type="FunFam" id="2.90.10.10:FF:000004">
    <property type="entry name" value="G-type lectin S-receptor-like serine/threonine-protein kinase"/>
    <property type="match status" value="1"/>
</dbReference>
<keyword evidence="8" id="KW-0067">ATP-binding</keyword>
<evidence type="ECO:0000256" key="1">
    <source>
        <dbReference type="ARBA" id="ARBA00012513"/>
    </source>
</evidence>
<dbReference type="SMART" id="SM00220">
    <property type="entry name" value="S_TKc"/>
    <property type="match status" value="1"/>
</dbReference>
<dbReference type="InterPro" id="IPR038588">
    <property type="entry name" value="XS_domain_sf"/>
</dbReference>
<feature type="domain" description="EGF-like" evidence="18">
    <location>
        <begin position="554"/>
        <end position="590"/>
    </location>
</feature>
<feature type="domain" description="Bulb-type lectin" evidence="19">
    <location>
        <begin position="293"/>
        <end position="414"/>
    </location>
</feature>
<dbReference type="Pfam" id="PF03468">
    <property type="entry name" value="XS"/>
    <property type="match status" value="1"/>
</dbReference>
<evidence type="ECO:0000256" key="16">
    <source>
        <dbReference type="SAM" id="Phobius"/>
    </source>
</evidence>
<keyword evidence="4" id="KW-0808">Transferase</keyword>
<keyword evidence="5" id="KW-0732">Signal</keyword>
<evidence type="ECO:0000256" key="2">
    <source>
        <dbReference type="ARBA" id="ARBA00022527"/>
    </source>
</evidence>
<dbReference type="InterPro" id="IPR001480">
    <property type="entry name" value="Bulb-type_lectin_dom"/>
</dbReference>
<dbReference type="GO" id="GO:0005524">
    <property type="term" value="F:ATP binding"/>
    <property type="evidence" value="ECO:0007669"/>
    <property type="project" value="UniProtKB-KW"/>
</dbReference>
<dbReference type="SMART" id="SM00473">
    <property type="entry name" value="PAN_AP"/>
    <property type="match status" value="1"/>
</dbReference>
<dbReference type="InterPro" id="IPR000742">
    <property type="entry name" value="EGF"/>
</dbReference>
<keyword evidence="7" id="KW-0418">Kinase</keyword>
<dbReference type="Pfam" id="PF07714">
    <property type="entry name" value="PK_Tyr_Ser-Thr"/>
    <property type="match status" value="1"/>
</dbReference>
<dbReference type="PROSITE" id="PS50948">
    <property type="entry name" value="PAN"/>
    <property type="match status" value="1"/>
</dbReference>
<evidence type="ECO:0000259" key="18">
    <source>
        <dbReference type="PROSITE" id="PS50026"/>
    </source>
</evidence>
<name>A0ABD1Q9J2_9LAMI</name>
<evidence type="ECO:0000256" key="6">
    <source>
        <dbReference type="ARBA" id="ARBA00022741"/>
    </source>
</evidence>
<dbReference type="AlphaFoldDB" id="A0ABD1Q9J2"/>
<dbReference type="InterPro" id="IPR036426">
    <property type="entry name" value="Bulb-type_lectin_dom_sf"/>
</dbReference>